<dbReference type="OrthoDB" id="6126197at2759"/>
<proteinExistence type="predicted"/>
<dbReference type="GeneID" id="111102030"/>
<protein>
    <submittedName>
        <fullName evidence="2">Uncharacterized protein LOC111102030</fullName>
    </submittedName>
</protein>
<keyword evidence="1" id="KW-1185">Reference proteome</keyword>
<accession>A0A8B8AK42</accession>
<evidence type="ECO:0000313" key="2">
    <source>
        <dbReference type="RefSeq" id="XP_022290394.1"/>
    </source>
</evidence>
<dbReference type="KEGG" id="cvn:111102030"/>
<organism evidence="1 2">
    <name type="scientific">Crassostrea virginica</name>
    <name type="common">Eastern oyster</name>
    <dbReference type="NCBI Taxonomy" id="6565"/>
    <lineage>
        <taxon>Eukaryota</taxon>
        <taxon>Metazoa</taxon>
        <taxon>Spiralia</taxon>
        <taxon>Lophotrochozoa</taxon>
        <taxon>Mollusca</taxon>
        <taxon>Bivalvia</taxon>
        <taxon>Autobranchia</taxon>
        <taxon>Pteriomorphia</taxon>
        <taxon>Ostreida</taxon>
        <taxon>Ostreoidea</taxon>
        <taxon>Ostreidae</taxon>
        <taxon>Crassostrea</taxon>
    </lineage>
</organism>
<gene>
    <name evidence="2" type="primary">LOC111102030</name>
</gene>
<sequence length="230" mass="26624">MVEFLEETKLLIHNVINGEPEEHKVVGIKRRKCGHGTTDIVERDKSFFHSYCEMFGRIFFLKERYLTVETFLCRNKTVKSKPDVTYRFYPDPALKEALKVEGATSLLFIKVKDTTVKTNTIEAPLEEQVGLKIMGQVGCELIAASRTSVFWPNSLGIICMETKLIFVFLKQSTDHYYRSIVLDEPRPLHGEGKISYSQPFDMLNADDRQNMADLLFWLGCIQDYKNYNFI</sequence>
<evidence type="ECO:0000313" key="1">
    <source>
        <dbReference type="Proteomes" id="UP000694844"/>
    </source>
</evidence>
<name>A0A8B8AK42_CRAVI</name>
<dbReference type="Proteomes" id="UP000694844">
    <property type="component" value="Chromosome 6"/>
</dbReference>
<reference evidence="2" key="1">
    <citation type="submission" date="2025-08" db="UniProtKB">
        <authorList>
            <consortium name="RefSeq"/>
        </authorList>
    </citation>
    <scope>IDENTIFICATION</scope>
    <source>
        <tissue evidence="2">Whole sample</tissue>
    </source>
</reference>
<dbReference type="AlphaFoldDB" id="A0A8B8AK42"/>
<dbReference type="RefSeq" id="XP_022290394.1">
    <property type="nucleotide sequence ID" value="XM_022434686.1"/>
</dbReference>